<dbReference type="InterPro" id="IPR057326">
    <property type="entry name" value="KR_dom"/>
</dbReference>
<proteinExistence type="inferred from homology"/>
<dbReference type="PRINTS" id="PR00081">
    <property type="entry name" value="GDHRDH"/>
</dbReference>
<accession>A0A160TUR1</accession>
<dbReference type="InterPro" id="IPR050259">
    <property type="entry name" value="SDR"/>
</dbReference>
<evidence type="ECO:0000259" key="2">
    <source>
        <dbReference type="SMART" id="SM00822"/>
    </source>
</evidence>
<dbReference type="EC" id="1.1.1.100" evidence="3"/>
<feature type="domain" description="Ketoreductase" evidence="2">
    <location>
        <begin position="8"/>
        <end position="192"/>
    </location>
</feature>
<dbReference type="Gene3D" id="3.40.50.720">
    <property type="entry name" value="NAD(P)-binding Rossmann-like Domain"/>
    <property type="match status" value="1"/>
</dbReference>
<dbReference type="FunFam" id="3.40.50.720:FF:000084">
    <property type="entry name" value="Short-chain dehydrogenase reductase"/>
    <property type="match status" value="1"/>
</dbReference>
<dbReference type="Pfam" id="PF13561">
    <property type="entry name" value="adh_short_C2"/>
    <property type="match status" value="1"/>
</dbReference>
<dbReference type="GO" id="GO:0004316">
    <property type="term" value="F:3-oxoacyl-[acyl-carrier-protein] reductase (NADPH) activity"/>
    <property type="evidence" value="ECO:0007669"/>
    <property type="project" value="UniProtKB-EC"/>
</dbReference>
<gene>
    <name evidence="3" type="ORF">MGWOODY_XGa802</name>
</gene>
<dbReference type="AlphaFoldDB" id="A0A160TUR1"/>
<dbReference type="InterPro" id="IPR002347">
    <property type="entry name" value="SDR_fam"/>
</dbReference>
<name>A0A160TUR1_9ZZZZ</name>
<dbReference type="EMBL" id="CZRL01000104">
    <property type="protein sequence ID" value="CUS54477.1"/>
    <property type="molecule type" value="Genomic_DNA"/>
</dbReference>
<dbReference type="InterPro" id="IPR036291">
    <property type="entry name" value="NAD(P)-bd_dom_sf"/>
</dbReference>
<organism evidence="3">
    <name type="scientific">hydrothermal vent metagenome</name>
    <dbReference type="NCBI Taxonomy" id="652676"/>
    <lineage>
        <taxon>unclassified sequences</taxon>
        <taxon>metagenomes</taxon>
        <taxon>ecological metagenomes</taxon>
    </lineage>
</organism>
<dbReference type="PRINTS" id="PR00080">
    <property type="entry name" value="SDRFAMILY"/>
</dbReference>
<reference evidence="3" key="1">
    <citation type="submission" date="2015-10" db="EMBL/GenBank/DDBJ databases">
        <authorList>
            <person name="Gilbert D.G."/>
        </authorList>
    </citation>
    <scope>NUCLEOTIDE SEQUENCE</scope>
</reference>
<keyword evidence="3" id="KW-0560">Oxidoreductase</keyword>
<dbReference type="SUPFAM" id="SSF51735">
    <property type="entry name" value="NAD(P)-binding Rossmann-fold domains"/>
    <property type="match status" value="1"/>
</dbReference>
<protein>
    <submittedName>
        <fullName evidence="3">3-oxoacyl-[acyl-carrier protein] reductase</fullName>
        <ecNumber evidence="3">1.1.1.100</ecNumber>
    </submittedName>
</protein>
<dbReference type="SMART" id="SM00822">
    <property type="entry name" value="PKS_KR"/>
    <property type="match status" value="1"/>
</dbReference>
<dbReference type="PANTHER" id="PTHR42879">
    <property type="entry name" value="3-OXOACYL-(ACYL-CARRIER-PROTEIN) REDUCTASE"/>
    <property type="match status" value="1"/>
</dbReference>
<comment type="similarity">
    <text evidence="1">Belongs to the short-chain dehydrogenases/reductases (SDR) family.</text>
</comment>
<evidence type="ECO:0000256" key="1">
    <source>
        <dbReference type="ARBA" id="ARBA00006484"/>
    </source>
</evidence>
<sequence>MTDEALGQVALVTGGSRGIGRAIAEALGKRGVKVAINWVTNELAAQKTLEEVRAGGGDGATYQADVASEREVGKMVTAVESDLGPIDMLVTSAGIMEAGGYQQLDLETFQQVMRVNVEGTFLPVMAVKDGMIARGRGSIVCISSIAGLRSRPRVIAYSTSKAAVIGFVRSCAGAFGPNVRVNGIAPGLIRTDMTESMDPDVLAGMEQEAFVKRLGVPSDISAAVLFLLSDGAGFISGQTFVVDGGRVTLP</sequence>
<dbReference type="PANTHER" id="PTHR42879:SF2">
    <property type="entry name" value="3-OXOACYL-[ACYL-CARRIER-PROTEIN] REDUCTASE FABG"/>
    <property type="match status" value="1"/>
</dbReference>
<evidence type="ECO:0000313" key="3">
    <source>
        <dbReference type="EMBL" id="CUS54477.1"/>
    </source>
</evidence>